<proteinExistence type="predicted"/>
<gene>
    <name evidence="1" type="ORF">B0T25DRAFT_553672</name>
</gene>
<reference evidence="1" key="1">
    <citation type="journal article" date="2023" name="Mol. Phylogenet. Evol.">
        <title>Genome-scale phylogeny and comparative genomics of the fungal order Sordariales.</title>
        <authorList>
            <person name="Hensen N."/>
            <person name="Bonometti L."/>
            <person name="Westerberg I."/>
            <person name="Brannstrom I.O."/>
            <person name="Guillou S."/>
            <person name="Cros-Aarteil S."/>
            <person name="Calhoun S."/>
            <person name="Haridas S."/>
            <person name="Kuo A."/>
            <person name="Mondo S."/>
            <person name="Pangilinan J."/>
            <person name="Riley R."/>
            <person name="LaButti K."/>
            <person name="Andreopoulos B."/>
            <person name="Lipzen A."/>
            <person name="Chen C."/>
            <person name="Yan M."/>
            <person name="Daum C."/>
            <person name="Ng V."/>
            <person name="Clum A."/>
            <person name="Steindorff A."/>
            <person name="Ohm R.A."/>
            <person name="Martin F."/>
            <person name="Silar P."/>
            <person name="Natvig D.O."/>
            <person name="Lalanne C."/>
            <person name="Gautier V."/>
            <person name="Ament-Velasquez S.L."/>
            <person name="Kruys A."/>
            <person name="Hutchinson M.I."/>
            <person name="Powell A.J."/>
            <person name="Barry K."/>
            <person name="Miller A.N."/>
            <person name="Grigoriev I.V."/>
            <person name="Debuchy R."/>
            <person name="Gladieux P."/>
            <person name="Hiltunen Thoren M."/>
            <person name="Johannesson H."/>
        </authorList>
    </citation>
    <scope>NUCLEOTIDE SEQUENCE</scope>
    <source>
        <strain evidence="1">CBS 955.72</strain>
    </source>
</reference>
<protein>
    <submittedName>
        <fullName evidence="1">Uncharacterized protein</fullName>
    </submittedName>
</protein>
<dbReference type="EMBL" id="JAUIQD010000006">
    <property type="protein sequence ID" value="KAK3347117.1"/>
    <property type="molecule type" value="Genomic_DNA"/>
</dbReference>
<name>A0AAJ0MBF6_9PEZI</name>
<organism evidence="1 2">
    <name type="scientific">Lasiosphaeria hispida</name>
    <dbReference type="NCBI Taxonomy" id="260671"/>
    <lineage>
        <taxon>Eukaryota</taxon>
        <taxon>Fungi</taxon>
        <taxon>Dikarya</taxon>
        <taxon>Ascomycota</taxon>
        <taxon>Pezizomycotina</taxon>
        <taxon>Sordariomycetes</taxon>
        <taxon>Sordariomycetidae</taxon>
        <taxon>Sordariales</taxon>
        <taxon>Lasiosphaeriaceae</taxon>
        <taxon>Lasiosphaeria</taxon>
    </lineage>
</organism>
<evidence type="ECO:0000313" key="1">
    <source>
        <dbReference type="EMBL" id="KAK3347117.1"/>
    </source>
</evidence>
<evidence type="ECO:0000313" key="2">
    <source>
        <dbReference type="Proteomes" id="UP001275084"/>
    </source>
</evidence>
<dbReference type="AlphaFoldDB" id="A0AAJ0MBF6"/>
<comment type="caution">
    <text evidence="1">The sequence shown here is derived from an EMBL/GenBank/DDBJ whole genome shotgun (WGS) entry which is preliminary data.</text>
</comment>
<keyword evidence="2" id="KW-1185">Reference proteome</keyword>
<accession>A0AAJ0MBF6</accession>
<reference evidence="1" key="2">
    <citation type="submission" date="2023-06" db="EMBL/GenBank/DDBJ databases">
        <authorList>
            <consortium name="Lawrence Berkeley National Laboratory"/>
            <person name="Haridas S."/>
            <person name="Hensen N."/>
            <person name="Bonometti L."/>
            <person name="Westerberg I."/>
            <person name="Brannstrom I.O."/>
            <person name="Guillou S."/>
            <person name="Cros-Aarteil S."/>
            <person name="Calhoun S."/>
            <person name="Kuo A."/>
            <person name="Mondo S."/>
            <person name="Pangilinan J."/>
            <person name="Riley R."/>
            <person name="Labutti K."/>
            <person name="Andreopoulos B."/>
            <person name="Lipzen A."/>
            <person name="Chen C."/>
            <person name="Yanf M."/>
            <person name="Daum C."/>
            <person name="Ng V."/>
            <person name="Clum A."/>
            <person name="Steindorff A."/>
            <person name="Ohm R."/>
            <person name="Martin F."/>
            <person name="Silar P."/>
            <person name="Natvig D."/>
            <person name="Lalanne C."/>
            <person name="Gautier V."/>
            <person name="Ament-Velasquez S.L."/>
            <person name="Kruys A."/>
            <person name="Hutchinson M.I."/>
            <person name="Powell A.J."/>
            <person name="Barry K."/>
            <person name="Miller A.N."/>
            <person name="Grigoriev I.V."/>
            <person name="Debuchy R."/>
            <person name="Gladieux P."/>
            <person name="Thoren M.H."/>
            <person name="Johannesson H."/>
        </authorList>
    </citation>
    <scope>NUCLEOTIDE SEQUENCE</scope>
    <source>
        <strain evidence="1">CBS 955.72</strain>
    </source>
</reference>
<dbReference type="Proteomes" id="UP001275084">
    <property type="component" value="Unassembled WGS sequence"/>
</dbReference>
<sequence>MALTLFNRLVCKLRQSRPTIPQDAAKSTTESPLPYTITIVPSSHHVYTQLGRAQETLEAVAFNAAFASAITTTHAVLYGRLNSHRDIISIVDGIEAGTKAGIAAVRGRRGKFLRWWPQGHHRSNTKGTAQEELVAYYASSAAAISSARGALQEQKDPAFIVDAIEKSVAVGVAAGIAAATAQREKNRGGGNPVPIEVEP</sequence>